<dbReference type="SUPFAM" id="SSF52058">
    <property type="entry name" value="L domain-like"/>
    <property type="match status" value="1"/>
</dbReference>
<gene>
    <name evidence="1" type="ORF">L3X38_018921</name>
</gene>
<dbReference type="Proteomes" id="UP001054821">
    <property type="component" value="Chromosome 3"/>
</dbReference>
<dbReference type="Gene3D" id="3.80.10.10">
    <property type="entry name" value="Ribonuclease Inhibitor"/>
    <property type="match status" value="1"/>
</dbReference>
<sequence>MNNLENLVDLDIAINSLEGSIPLGSGSNLEWSIPSSFSQLKYLRAMHFPQNHLTGEIQSAYGSFKVFSISLCSIIYTIIGELPVVVIKLNS</sequence>
<evidence type="ECO:0008006" key="3">
    <source>
        <dbReference type="Google" id="ProtNLM"/>
    </source>
</evidence>
<reference evidence="1 2" key="1">
    <citation type="journal article" date="2022" name="G3 (Bethesda)">
        <title>Whole-genome sequence and methylome profiling of the almond [Prunus dulcis (Mill.) D.A. Webb] cultivar 'Nonpareil'.</title>
        <authorList>
            <person name="D'Amico-Willman K.M."/>
            <person name="Ouma W.Z."/>
            <person name="Meulia T."/>
            <person name="Sideli G.M."/>
            <person name="Gradziel T.M."/>
            <person name="Fresnedo-Ramirez J."/>
        </authorList>
    </citation>
    <scope>NUCLEOTIDE SEQUENCE [LARGE SCALE GENOMIC DNA]</scope>
    <source>
        <strain evidence="1">Clone GOH B32 T37-40</strain>
    </source>
</reference>
<protein>
    <recommendedName>
        <fullName evidence="3">Non-specific serine/threonine protein kinase</fullName>
    </recommendedName>
</protein>
<proteinExistence type="predicted"/>
<keyword evidence="2" id="KW-1185">Reference proteome</keyword>
<organism evidence="1 2">
    <name type="scientific">Prunus dulcis</name>
    <name type="common">Almond</name>
    <name type="synonym">Amygdalus dulcis</name>
    <dbReference type="NCBI Taxonomy" id="3755"/>
    <lineage>
        <taxon>Eukaryota</taxon>
        <taxon>Viridiplantae</taxon>
        <taxon>Streptophyta</taxon>
        <taxon>Embryophyta</taxon>
        <taxon>Tracheophyta</taxon>
        <taxon>Spermatophyta</taxon>
        <taxon>Magnoliopsida</taxon>
        <taxon>eudicotyledons</taxon>
        <taxon>Gunneridae</taxon>
        <taxon>Pentapetalae</taxon>
        <taxon>rosids</taxon>
        <taxon>fabids</taxon>
        <taxon>Rosales</taxon>
        <taxon>Rosaceae</taxon>
        <taxon>Amygdaloideae</taxon>
        <taxon>Amygdaleae</taxon>
        <taxon>Prunus</taxon>
    </lineage>
</organism>
<name>A0AAD4WBP2_PRUDU</name>
<comment type="caution">
    <text evidence="1">The sequence shown here is derived from an EMBL/GenBank/DDBJ whole genome shotgun (WGS) entry which is preliminary data.</text>
</comment>
<dbReference type="InterPro" id="IPR032675">
    <property type="entry name" value="LRR_dom_sf"/>
</dbReference>
<dbReference type="EMBL" id="JAJFAZ020000003">
    <property type="protein sequence ID" value="KAI5339649.1"/>
    <property type="molecule type" value="Genomic_DNA"/>
</dbReference>
<accession>A0AAD4WBP2</accession>
<evidence type="ECO:0000313" key="2">
    <source>
        <dbReference type="Proteomes" id="UP001054821"/>
    </source>
</evidence>
<evidence type="ECO:0000313" key="1">
    <source>
        <dbReference type="EMBL" id="KAI5339649.1"/>
    </source>
</evidence>
<dbReference type="AlphaFoldDB" id="A0AAD4WBP2"/>